<reference evidence="3" key="1">
    <citation type="journal article" date="2015" name="Genome Announc.">
        <title>Draft Genome Sequence of Anaerolineae Strain TC1, a Novel Isolate from a Methanogenic Wastewater Treatment System.</title>
        <authorList>
            <person name="Matsuura N."/>
            <person name="Tourlousse D.M."/>
            <person name="Sun L."/>
            <person name="Toyonaga M."/>
            <person name="Kuroda K."/>
            <person name="Ohashi A."/>
            <person name="Cruz R."/>
            <person name="Yamaguchi T."/>
            <person name="Sekiguchi Y."/>
        </authorList>
    </citation>
    <scope>NUCLEOTIDE SEQUENCE [LARGE SCALE GENOMIC DNA]</scope>
    <source>
        <strain evidence="3">TC1</strain>
    </source>
</reference>
<name>A0A0S7BRY8_9CHLR</name>
<dbReference type="Gene3D" id="3.40.50.1980">
    <property type="entry name" value="Nitrogenase molybdenum iron protein domain"/>
    <property type="match status" value="2"/>
</dbReference>
<dbReference type="GO" id="GO:0071281">
    <property type="term" value="P:cellular response to iron ion"/>
    <property type="evidence" value="ECO:0007669"/>
    <property type="project" value="TreeGrafter"/>
</dbReference>
<protein>
    <submittedName>
        <fullName evidence="3">ABC-type Fe3+-hydroxamate transport system, periplasmic component</fullName>
    </submittedName>
</protein>
<dbReference type="AlphaFoldDB" id="A0A0S7BRY8"/>
<dbReference type="InterPro" id="IPR002491">
    <property type="entry name" value="ABC_transptr_periplasmic_BD"/>
</dbReference>
<dbReference type="Proteomes" id="UP000053370">
    <property type="component" value="Unassembled WGS sequence"/>
</dbReference>
<dbReference type="STRING" id="1678840.ATC1_13604"/>
<dbReference type="SUPFAM" id="SSF53807">
    <property type="entry name" value="Helical backbone' metal receptor"/>
    <property type="match status" value="1"/>
</dbReference>
<dbReference type="PANTHER" id="PTHR30535:SF34">
    <property type="entry name" value="MOLYBDATE-BINDING PROTEIN MOLA"/>
    <property type="match status" value="1"/>
</dbReference>
<dbReference type="InterPro" id="IPR050902">
    <property type="entry name" value="ABC_Transporter_SBP"/>
</dbReference>
<evidence type="ECO:0000313" key="3">
    <source>
        <dbReference type="EMBL" id="GAP40626.1"/>
    </source>
</evidence>
<evidence type="ECO:0000259" key="2">
    <source>
        <dbReference type="PROSITE" id="PS50983"/>
    </source>
</evidence>
<evidence type="ECO:0000256" key="1">
    <source>
        <dbReference type="ARBA" id="ARBA00008814"/>
    </source>
</evidence>
<dbReference type="PROSITE" id="PS50983">
    <property type="entry name" value="FE_B12_PBP"/>
    <property type="match status" value="1"/>
</dbReference>
<comment type="similarity">
    <text evidence="1">Belongs to the bacterial solute-binding protein 8 family.</text>
</comment>
<feature type="domain" description="Fe/B12 periplasmic-binding" evidence="2">
    <location>
        <begin position="50"/>
        <end position="306"/>
    </location>
</feature>
<accession>A0A0S7BRY8</accession>
<keyword evidence="4" id="KW-1185">Reference proteome</keyword>
<gene>
    <name evidence="3" type="ORF">ATC1_13604</name>
</gene>
<dbReference type="RefSeq" id="WP_062280177.1">
    <property type="nucleotide sequence ID" value="NZ_DF968181.1"/>
</dbReference>
<evidence type="ECO:0000313" key="4">
    <source>
        <dbReference type="Proteomes" id="UP000053370"/>
    </source>
</evidence>
<dbReference type="Pfam" id="PF01497">
    <property type="entry name" value="Peripla_BP_2"/>
    <property type="match status" value="1"/>
</dbReference>
<dbReference type="EMBL" id="DF968181">
    <property type="protein sequence ID" value="GAP40626.1"/>
    <property type="molecule type" value="Genomic_DNA"/>
</dbReference>
<proteinExistence type="inferred from homology"/>
<sequence length="309" mass="33938">MKKRIIFGILLPVFLFIVQFSEVSSQTNTESRIIMDDLGREVVVKTPIQSVVSLAASNTEILCAIGLCDRIVGVDYSSDYPEEIKEVEKITNFDMSINLEKILSLNPDFVLTAELTSMDQIRSIEALGIPVYYLQNPESIDDLPAHIEKVGKITGQVEEAQIVANELDKRINAVDDLLADCDAGNPSVFYEIDSTDPIKPWTTSSGTFIDNMISKAGGTNVAADLVGLYVQISLEYLMISDPDFIILGDSKAGITADSVAQRTGWNELKAVQNNAVFEFNDDLGSRPGPRLVDGLEQLAKILHPECFSK</sequence>
<dbReference type="CDD" id="cd01144">
    <property type="entry name" value="BtuF"/>
    <property type="match status" value="1"/>
</dbReference>
<organism evidence="3">
    <name type="scientific">Flexilinea flocculi</name>
    <dbReference type="NCBI Taxonomy" id="1678840"/>
    <lineage>
        <taxon>Bacteria</taxon>
        <taxon>Bacillati</taxon>
        <taxon>Chloroflexota</taxon>
        <taxon>Anaerolineae</taxon>
        <taxon>Anaerolineales</taxon>
        <taxon>Anaerolineaceae</taxon>
        <taxon>Flexilinea</taxon>
    </lineage>
</organism>
<dbReference type="PANTHER" id="PTHR30535">
    <property type="entry name" value="VITAMIN B12-BINDING PROTEIN"/>
    <property type="match status" value="1"/>
</dbReference>